<dbReference type="GO" id="GO:0004519">
    <property type="term" value="F:endonuclease activity"/>
    <property type="evidence" value="ECO:0007669"/>
    <property type="project" value="UniProtKB-KW"/>
</dbReference>
<dbReference type="Gene3D" id="1.10.30.50">
    <property type="match status" value="1"/>
</dbReference>
<dbReference type="AlphaFoldDB" id="A0A1H7W5I9"/>
<keyword evidence="2" id="KW-0255">Endonuclease</keyword>
<dbReference type="RefSeq" id="WP_075008606.1">
    <property type="nucleotide sequence ID" value="NZ_FOAP01000012.1"/>
</dbReference>
<dbReference type="EMBL" id="FOAP01000012">
    <property type="protein sequence ID" value="SEM16750.1"/>
    <property type="molecule type" value="Genomic_DNA"/>
</dbReference>
<dbReference type="PANTHER" id="PTHR33877">
    <property type="entry name" value="SLL1193 PROTEIN"/>
    <property type="match status" value="1"/>
</dbReference>
<dbReference type="Pfam" id="PF14279">
    <property type="entry name" value="HNH_5"/>
    <property type="match status" value="1"/>
</dbReference>
<evidence type="ECO:0000313" key="3">
    <source>
        <dbReference type="Proteomes" id="UP000182719"/>
    </source>
</evidence>
<name>A0A1H7W5I9_STIAU</name>
<dbReference type="PANTHER" id="PTHR33877:SF2">
    <property type="entry name" value="OS07G0170200 PROTEIN"/>
    <property type="match status" value="1"/>
</dbReference>
<dbReference type="InterPro" id="IPR003615">
    <property type="entry name" value="HNH_nuc"/>
</dbReference>
<keyword evidence="2" id="KW-0540">Nuclease</keyword>
<organism evidence="2 3">
    <name type="scientific">Stigmatella aurantiaca</name>
    <dbReference type="NCBI Taxonomy" id="41"/>
    <lineage>
        <taxon>Bacteria</taxon>
        <taxon>Pseudomonadati</taxon>
        <taxon>Myxococcota</taxon>
        <taxon>Myxococcia</taxon>
        <taxon>Myxococcales</taxon>
        <taxon>Cystobacterineae</taxon>
        <taxon>Archangiaceae</taxon>
        <taxon>Stigmatella</taxon>
    </lineage>
</organism>
<accession>A0A1H7W5I9</accession>
<evidence type="ECO:0000259" key="1">
    <source>
        <dbReference type="SMART" id="SM00507"/>
    </source>
</evidence>
<gene>
    <name evidence="2" type="ORF">SAMN05444354_112162</name>
</gene>
<proteinExistence type="predicted"/>
<evidence type="ECO:0000313" key="2">
    <source>
        <dbReference type="EMBL" id="SEM16750.1"/>
    </source>
</evidence>
<dbReference type="OrthoDB" id="9802901at2"/>
<protein>
    <submittedName>
        <fullName evidence="2">5-methylcytosine-specific restriction endonuclease McrA</fullName>
    </submittedName>
</protein>
<dbReference type="Proteomes" id="UP000182719">
    <property type="component" value="Unassembled WGS sequence"/>
</dbReference>
<keyword evidence="2" id="KW-0378">Hydrolase</keyword>
<sequence length="197" mass="22985">MIESAVLVLNRNYQPVHVTSVKRAFSLLYQGVAKAIDDQYKLYEFEDWAALSTTGECIVTVNRAIRVPRVLVLSAYEYLPKGRVRFSRLNIYARDHDTCQYCGRTLPRSELNLDHVNPRCEGGKTTWENVVCSCVPCNLRKGGRTPERAGMKLLRRPFRPRWTPLFRGAIRRITYREWLPFLRVEDASYWNVELLDE</sequence>
<keyword evidence="3" id="KW-1185">Reference proteome</keyword>
<reference evidence="3" key="1">
    <citation type="submission" date="2016-10" db="EMBL/GenBank/DDBJ databases">
        <authorList>
            <person name="Varghese N."/>
            <person name="Submissions S."/>
        </authorList>
    </citation>
    <scope>NUCLEOTIDE SEQUENCE [LARGE SCALE GENOMIC DNA]</scope>
    <source>
        <strain evidence="3">DSM 17044</strain>
    </source>
</reference>
<dbReference type="InterPro" id="IPR029471">
    <property type="entry name" value="HNH_5"/>
</dbReference>
<dbReference type="CDD" id="cd00085">
    <property type="entry name" value="HNHc"/>
    <property type="match status" value="1"/>
</dbReference>
<feature type="domain" description="HNH nuclease" evidence="1">
    <location>
        <begin position="86"/>
        <end position="139"/>
    </location>
</feature>
<dbReference type="InterPro" id="IPR052892">
    <property type="entry name" value="NA-targeting_endonuclease"/>
</dbReference>
<dbReference type="SMART" id="SM00507">
    <property type="entry name" value="HNHc"/>
    <property type="match status" value="1"/>
</dbReference>